<dbReference type="RefSeq" id="WP_131007306.1">
    <property type="nucleotide sequence ID" value="NZ_BFAX01000003.1"/>
</dbReference>
<dbReference type="EMBL" id="BFAX01000003">
    <property type="protein sequence ID" value="GBF36540.1"/>
    <property type="molecule type" value="Genomic_DNA"/>
</dbReference>
<dbReference type="OrthoDB" id="27277at2157"/>
<dbReference type="Proteomes" id="UP000290527">
    <property type="component" value="Unassembled WGS sequence"/>
</dbReference>
<evidence type="ECO:0000313" key="4">
    <source>
        <dbReference type="Proteomes" id="UP000290527"/>
    </source>
</evidence>
<dbReference type="InterPro" id="IPR022986">
    <property type="entry name" value="UPF0237_ACT"/>
</dbReference>
<evidence type="ECO:0000259" key="2">
    <source>
        <dbReference type="PROSITE" id="PS51671"/>
    </source>
</evidence>
<comment type="similarity">
    <text evidence="1">Belongs to the UPF0237 family.</text>
</comment>
<dbReference type="InterPro" id="IPR045865">
    <property type="entry name" value="ACT-like_dom_sf"/>
</dbReference>
<dbReference type="HAMAP" id="MF_01054">
    <property type="entry name" value="UPF0237"/>
    <property type="match status" value="1"/>
</dbReference>
<evidence type="ECO:0000313" key="3">
    <source>
        <dbReference type="EMBL" id="GBF36540.1"/>
    </source>
</evidence>
<dbReference type="AlphaFoldDB" id="A0A401HQS0"/>
<dbReference type="Gene3D" id="3.30.70.260">
    <property type="match status" value="1"/>
</dbReference>
<dbReference type="PROSITE" id="PS51671">
    <property type="entry name" value="ACT"/>
    <property type="match status" value="1"/>
</dbReference>
<dbReference type="NCBIfam" id="NF001220">
    <property type="entry name" value="PRK00194.1"/>
    <property type="match status" value="1"/>
</dbReference>
<dbReference type="InterPro" id="IPR050990">
    <property type="entry name" value="UPF0237/GcvR_regulator"/>
</dbReference>
<dbReference type="PANTHER" id="PTHR34875">
    <property type="entry name" value="UPF0237 PROTEIN MJ1558"/>
    <property type="match status" value="1"/>
</dbReference>
<protein>
    <recommendedName>
        <fullName evidence="1">UPF0237 protein MHHB_P0770</fullName>
    </recommendedName>
</protein>
<accession>A0A401HQS0</accession>
<organism evidence="3 4">
    <name type="scientific">Methanofervidicoccus abyssi</name>
    <dbReference type="NCBI Taxonomy" id="2082189"/>
    <lineage>
        <taxon>Archaea</taxon>
        <taxon>Methanobacteriati</taxon>
        <taxon>Methanobacteriota</taxon>
        <taxon>Methanomada group</taxon>
        <taxon>Methanococci</taxon>
        <taxon>Methanococcales</taxon>
        <taxon>Methanofervidicoccus</taxon>
    </lineage>
</organism>
<dbReference type="Pfam" id="PF13740">
    <property type="entry name" value="ACT_6"/>
    <property type="match status" value="1"/>
</dbReference>
<comment type="caution">
    <text evidence="3">The sequence shown here is derived from an EMBL/GenBank/DDBJ whole genome shotgun (WGS) entry which is preliminary data.</text>
</comment>
<dbReference type="PANTHER" id="PTHR34875:SF6">
    <property type="entry name" value="UPF0237 PROTEIN MJ1558"/>
    <property type="match status" value="1"/>
</dbReference>
<gene>
    <name evidence="3" type="ORF">MHHB_P0770</name>
</gene>
<sequence>MERVVITVTGRDKVGIVAKIASTLAENNVNILDIRQSIMEDLFTMIMLVDISKSKSEFEELIKELHAVGEEIGVKVIVQHENIFKYMHRI</sequence>
<dbReference type="SUPFAM" id="SSF55021">
    <property type="entry name" value="ACT-like"/>
    <property type="match status" value="1"/>
</dbReference>
<name>A0A401HQS0_9EURY</name>
<proteinExistence type="inferred from homology"/>
<feature type="domain" description="ACT" evidence="2">
    <location>
        <begin position="5"/>
        <end position="79"/>
    </location>
</feature>
<keyword evidence="4" id="KW-1185">Reference proteome</keyword>
<evidence type="ECO:0000256" key="1">
    <source>
        <dbReference type="HAMAP-Rule" id="MF_01054"/>
    </source>
</evidence>
<dbReference type="InterPro" id="IPR002912">
    <property type="entry name" value="ACT_dom"/>
</dbReference>
<reference evidence="3 4" key="1">
    <citation type="journal article" date="2019" name="Int. J. Syst. Evol. Microbiol.">
        <title>Methanofervidicoccus abyssi gen. nov., sp. nov., a hydrogenotrophic methanogen, isolated from a hydrothermal vent chimney in the Mid-Cayman Spreading Center, the Caribbean Sea.</title>
        <authorList>
            <person name="Sakai S."/>
            <person name="Takaki Y."/>
            <person name="Miyazaki M."/>
            <person name="Ogawara M."/>
            <person name="Yanagawa K."/>
            <person name="Miyazaki J."/>
            <person name="Takai K."/>
        </authorList>
    </citation>
    <scope>NUCLEOTIDE SEQUENCE [LARGE SCALE GENOMIC DNA]</scope>
    <source>
        <strain evidence="3 4">HHB</strain>
    </source>
</reference>
<dbReference type="CDD" id="cd04872">
    <property type="entry name" value="ACT_1ZPV"/>
    <property type="match status" value="1"/>
</dbReference>